<dbReference type="AlphaFoldDB" id="A0A2T3QK49"/>
<evidence type="ECO:0000313" key="2">
    <source>
        <dbReference type="Proteomes" id="UP000251647"/>
    </source>
</evidence>
<accession>A0A2T3QK49</accession>
<dbReference type="Proteomes" id="UP000251647">
    <property type="component" value="Unassembled WGS sequence"/>
</dbReference>
<reference evidence="1 2" key="1">
    <citation type="submission" date="2018-06" db="EMBL/GenBank/DDBJ databases">
        <authorList>
            <consortium name="Pathogen Informatics"/>
            <person name="Doyle S."/>
        </authorList>
    </citation>
    <scope>NUCLEOTIDE SEQUENCE [LARGE SCALE GENOMIC DNA]</scope>
    <source>
        <strain evidence="1 2">NCTC11647</strain>
    </source>
</reference>
<dbReference type="OrthoDB" id="5872855at2"/>
<name>A0A2T3QK49_PHODM</name>
<evidence type="ECO:0000313" key="1">
    <source>
        <dbReference type="EMBL" id="SPY44786.1"/>
    </source>
</evidence>
<sequence>MKKRLFHRGYLIENSDGDPDHWKAAINLNAISGRLSDIKKSIDWWCDMKTFMPPERFNTVAKPQAQYQTQEYRGFKLINDSGKPNEWYITLRGQLLKGSTAAIKQYLDKVLLQLAAQKK</sequence>
<gene>
    <name evidence="1" type="ORF">NCTC11647_03737</name>
</gene>
<proteinExistence type="predicted"/>
<dbReference type="RefSeq" id="WP_036765602.1">
    <property type="nucleotide sequence ID" value="NZ_CP018298.1"/>
</dbReference>
<protein>
    <submittedName>
        <fullName evidence="1">Protein of uncharacterized function (DUF3319)</fullName>
    </submittedName>
</protein>
<organism evidence="1 2">
    <name type="scientific">Photobacterium damselae</name>
    <dbReference type="NCBI Taxonomy" id="38293"/>
    <lineage>
        <taxon>Bacteria</taxon>
        <taxon>Pseudomonadati</taxon>
        <taxon>Pseudomonadota</taxon>
        <taxon>Gammaproteobacteria</taxon>
        <taxon>Vibrionales</taxon>
        <taxon>Vibrionaceae</taxon>
        <taxon>Photobacterium</taxon>
    </lineage>
</organism>
<dbReference type="InterPro" id="IPR021753">
    <property type="entry name" value="DUF3319"/>
</dbReference>
<dbReference type="EMBL" id="UATL01000005">
    <property type="protein sequence ID" value="SPY44786.1"/>
    <property type="molecule type" value="Genomic_DNA"/>
</dbReference>
<dbReference type="Pfam" id="PF11782">
    <property type="entry name" value="DUF3319"/>
    <property type="match status" value="1"/>
</dbReference>